<dbReference type="EMBL" id="JAPWTJ010000906">
    <property type="protein sequence ID" value="KAJ8974933.1"/>
    <property type="molecule type" value="Genomic_DNA"/>
</dbReference>
<accession>A0ABQ9JBB5</accession>
<name>A0ABQ9JBB5_9CUCU</name>
<evidence type="ECO:0000313" key="3">
    <source>
        <dbReference type="Proteomes" id="UP001162164"/>
    </source>
</evidence>
<organism evidence="2 3">
    <name type="scientific">Molorchus minor</name>
    <dbReference type="NCBI Taxonomy" id="1323400"/>
    <lineage>
        <taxon>Eukaryota</taxon>
        <taxon>Metazoa</taxon>
        <taxon>Ecdysozoa</taxon>
        <taxon>Arthropoda</taxon>
        <taxon>Hexapoda</taxon>
        <taxon>Insecta</taxon>
        <taxon>Pterygota</taxon>
        <taxon>Neoptera</taxon>
        <taxon>Endopterygota</taxon>
        <taxon>Coleoptera</taxon>
        <taxon>Polyphaga</taxon>
        <taxon>Cucujiformia</taxon>
        <taxon>Chrysomeloidea</taxon>
        <taxon>Cerambycidae</taxon>
        <taxon>Lamiinae</taxon>
        <taxon>Monochamini</taxon>
        <taxon>Molorchus</taxon>
    </lineage>
</organism>
<evidence type="ECO:0000256" key="1">
    <source>
        <dbReference type="SAM" id="SignalP"/>
    </source>
</evidence>
<protein>
    <submittedName>
        <fullName evidence="2">Uncharacterized protein</fullName>
    </submittedName>
</protein>
<feature type="signal peptide" evidence="1">
    <location>
        <begin position="1"/>
        <end position="21"/>
    </location>
</feature>
<sequence length="91" mass="10425">MAVTMGSQLVFLSIFVTLTIGAPEYHLKDIQPRDIDGNVITYYFYSQSNLEEGIAIKSEKIHEISNTFDSDKETFSSYTDGWTDIHLYLLH</sequence>
<feature type="chain" id="PRO_5046222275" evidence="1">
    <location>
        <begin position="22"/>
        <end position="91"/>
    </location>
</feature>
<gene>
    <name evidence="2" type="ORF">NQ317_012913</name>
</gene>
<proteinExistence type="predicted"/>
<comment type="caution">
    <text evidence="2">The sequence shown here is derived from an EMBL/GenBank/DDBJ whole genome shotgun (WGS) entry which is preliminary data.</text>
</comment>
<evidence type="ECO:0000313" key="2">
    <source>
        <dbReference type="EMBL" id="KAJ8974933.1"/>
    </source>
</evidence>
<reference evidence="2" key="1">
    <citation type="journal article" date="2023" name="Insect Mol. Biol.">
        <title>Genome sequencing provides insights into the evolution of gene families encoding plant cell wall-degrading enzymes in longhorned beetles.</title>
        <authorList>
            <person name="Shin N.R."/>
            <person name="Okamura Y."/>
            <person name="Kirsch R."/>
            <person name="Pauchet Y."/>
        </authorList>
    </citation>
    <scope>NUCLEOTIDE SEQUENCE</scope>
    <source>
        <strain evidence="2">MMC_N1</strain>
    </source>
</reference>
<keyword evidence="1" id="KW-0732">Signal</keyword>
<dbReference type="Proteomes" id="UP001162164">
    <property type="component" value="Unassembled WGS sequence"/>
</dbReference>
<keyword evidence="3" id="KW-1185">Reference proteome</keyword>